<evidence type="ECO:0000256" key="1">
    <source>
        <dbReference type="ARBA" id="ARBA00004240"/>
    </source>
</evidence>
<keyword evidence="11" id="KW-1185">Reference proteome</keyword>
<feature type="domain" description="MRH" evidence="9">
    <location>
        <begin position="1"/>
        <end position="74"/>
    </location>
</feature>
<dbReference type="Gene3D" id="2.70.130.10">
    <property type="entry name" value="Mannose-6-phosphate receptor binding domain"/>
    <property type="match status" value="1"/>
</dbReference>
<evidence type="ECO:0000259" key="9">
    <source>
        <dbReference type="PROSITE" id="PS51914"/>
    </source>
</evidence>
<evidence type="ECO:0000256" key="6">
    <source>
        <dbReference type="ARBA" id="ARBA00041108"/>
    </source>
</evidence>
<dbReference type="GO" id="GO:0005788">
    <property type="term" value="C:endoplasmic reticulum lumen"/>
    <property type="evidence" value="ECO:0007669"/>
    <property type="project" value="TreeGrafter"/>
</dbReference>
<evidence type="ECO:0000256" key="8">
    <source>
        <dbReference type="SAM" id="MobiDB-lite"/>
    </source>
</evidence>
<evidence type="ECO:0000313" key="11">
    <source>
        <dbReference type="Proteomes" id="UP000283509"/>
    </source>
</evidence>
<feature type="compositionally biased region" description="Basic and acidic residues" evidence="8">
    <location>
        <begin position="161"/>
        <end position="175"/>
    </location>
</feature>
<name>A0A423TY61_PENVA</name>
<proteinExistence type="predicted"/>
<sequence>MCIHPEKVYKPGRRYVSHFYSGGTTCDLTGRPRQVEVKLKCKESQSPSSVTLYLLEPETCEYTLGVETSIICPLLQHADTLGLFTQSQGKEEAEGTIDPAILVEEIMQSQHPEGEVEEVEEEVEELEVVEEQQVVIVEEKVVMLVEEEGVEEGETGDEEGDVKGERLSQKEKSKGETQPSGTPREEGQP</sequence>
<dbReference type="OrthoDB" id="239053at2759"/>
<dbReference type="InterPro" id="IPR009011">
    <property type="entry name" value="Man6P_isomerase_rcpt-bd_dom_sf"/>
</dbReference>
<dbReference type="PROSITE" id="PS51914">
    <property type="entry name" value="MRH"/>
    <property type="match status" value="1"/>
</dbReference>
<dbReference type="AlphaFoldDB" id="A0A423TY61"/>
<keyword evidence="3" id="KW-0256">Endoplasmic reticulum</keyword>
<dbReference type="GO" id="GO:0030968">
    <property type="term" value="P:endoplasmic reticulum unfolded protein response"/>
    <property type="evidence" value="ECO:0007669"/>
    <property type="project" value="InterPro"/>
</dbReference>
<dbReference type="EMBL" id="QCYY01000978">
    <property type="protein sequence ID" value="ROT81404.1"/>
    <property type="molecule type" value="Genomic_DNA"/>
</dbReference>
<dbReference type="Proteomes" id="UP000283509">
    <property type="component" value="Unassembled WGS sequence"/>
</dbReference>
<evidence type="ECO:0000256" key="5">
    <source>
        <dbReference type="ARBA" id="ARBA00037585"/>
    </source>
</evidence>
<dbReference type="GO" id="GO:0030246">
    <property type="term" value="F:carbohydrate binding"/>
    <property type="evidence" value="ECO:0007669"/>
    <property type="project" value="UniProtKB-KW"/>
</dbReference>
<accession>A0A423TY61</accession>
<gene>
    <name evidence="10" type="ORF">C7M84_025437</name>
</gene>
<evidence type="ECO:0000256" key="4">
    <source>
        <dbReference type="ARBA" id="ARBA00023157"/>
    </source>
</evidence>
<evidence type="ECO:0000256" key="7">
    <source>
        <dbReference type="ARBA" id="ARBA00041661"/>
    </source>
</evidence>
<feature type="region of interest" description="Disordered" evidence="8">
    <location>
        <begin position="146"/>
        <end position="189"/>
    </location>
</feature>
<comment type="function">
    <text evidence="5">Probable lectin that binds selectively to improperly folded lumenal proteins. May function in endoplasmic reticulum quality control and endoplasmic reticulum-associated degradation (ERAD) of both non-glycosylated proteins and glycoproteins.</text>
</comment>
<evidence type="ECO:0000256" key="3">
    <source>
        <dbReference type="ARBA" id="ARBA00022824"/>
    </source>
</evidence>
<reference evidence="10 11" key="2">
    <citation type="submission" date="2019-01" db="EMBL/GenBank/DDBJ databases">
        <title>The decoding of complex shrimp genome reveals the adaptation for benthos swimmer, frequently molting mechanism and breeding impact on genome.</title>
        <authorList>
            <person name="Sun Y."/>
            <person name="Gao Y."/>
            <person name="Yu Y."/>
        </authorList>
    </citation>
    <scope>NUCLEOTIDE SEQUENCE [LARGE SCALE GENOMIC DNA]</scope>
    <source>
        <tissue evidence="10">Muscle</tissue>
    </source>
</reference>
<protein>
    <recommendedName>
        <fullName evidence="6">Endoplasmic reticulum lectin 1</fullName>
    </recommendedName>
    <alternativeName>
        <fullName evidence="7">ER lectin</fullName>
    </alternativeName>
</protein>
<dbReference type="InterPro" id="IPR044865">
    <property type="entry name" value="MRH_dom"/>
</dbReference>
<comment type="subcellular location">
    <subcellularLocation>
        <location evidence="1">Endoplasmic reticulum</location>
    </subcellularLocation>
</comment>
<dbReference type="SUPFAM" id="SSF50911">
    <property type="entry name" value="Mannose 6-phosphate receptor domain"/>
    <property type="match status" value="1"/>
</dbReference>
<feature type="compositionally biased region" description="Acidic residues" evidence="8">
    <location>
        <begin position="146"/>
        <end position="160"/>
    </location>
</feature>
<evidence type="ECO:0000256" key="2">
    <source>
        <dbReference type="ARBA" id="ARBA00022729"/>
    </source>
</evidence>
<evidence type="ECO:0000313" key="10">
    <source>
        <dbReference type="EMBL" id="ROT81404.1"/>
    </source>
</evidence>
<keyword evidence="2" id="KW-0732">Signal</keyword>
<dbReference type="STRING" id="6689.A0A423TY61"/>
<keyword evidence="10" id="KW-0430">Lectin</keyword>
<organism evidence="10 11">
    <name type="scientific">Penaeus vannamei</name>
    <name type="common">Whiteleg shrimp</name>
    <name type="synonym">Litopenaeus vannamei</name>
    <dbReference type="NCBI Taxonomy" id="6689"/>
    <lineage>
        <taxon>Eukaryota</taxon>
        <taxon>Metazoa</taxon>
        <taxon>Ecdysozoa</taxon>
        <taxon>Arthropoda</taxon>
        <taxon>Crustacea</taxon>
        <taxon>Multicrustacea</taxon>
        <taxon>Malacostraca</taxon>
        <taxon>Eumalacostraca</taxon>
        <taxon>Eucarida</taxon>
        <taxon>Decapoda</taxon>
        <taxon>Dendrobranchiata</taxon>
        <taxon>Penaeoidea</taxon>
        <taxon>Penaeidae</taxon>
        <taxon>Penaeus</taxon>
    </lineage>
</organism>
<reference evidence="10 11" key="1">
    <citation type="submission" date="2018-04" db="EMBL/GenBank/DDBJ databases">
        <authorList>
            <person name="Zhang X."/>
            <person name="Yuan J."/>
            <person name="Li F."/>
            <person name="Xiang J."/>
        </authorList>
    </citation>
    <scope>NUCLEOTIDE SEQUENCE [LARGE SCALE GENOMIC DNA]</scope>
    <source>
        <tissue evidence="10">Muscle</tissue>
    </source>
</reference>
<dbReference type="GO" id="GO:0030970">
    <property type="term" value="P:retrograde protein transport, ER to cytosol"/>
    <property type="evidence" value="ECO:0007669"/>
    <property type="project" value="TreeGrafter"/>
</dbReference>
<dbReference type="PANTHER" id="PTHR15414:SF0">
    <property type="entry name" value="ENDOPLASMIC RETICULUM LECTIN 1"/>
    <property type="match status" value="1"/>
</dbReference>
<keyword evidence="4" id="KW-1015">Disulfide bond</keyword>
<comment type="caution">
    <text evidence="10">The sequence shown here is derived from an EMBL/GenBank/DDBJ whole genome shotgun (WGS) entry which is preliminary data.</text>
</comment>
<dbReference type="InterPro" id="IPR045149">
    <property type="entry name" value="OS-9-like"/>
</dbReference>
<dbReference type="PANTHER" id="PTHR15414">
    <property type="entry name" value="OS-9-RELATED"/>
    <property type="match status" value="1"/>
</dbReference>